<feature type="compositionally biased region" description="Polar residues" evidence="1">
    <location>
        <begin position="51"/>
        <end position="64"/>
    </location>
</feature>
<dbReference type="GeneID" id="126888558"/>
<evidence type="ECO:0000313" key="3">
    <source>
        <dbReference type="EnsemblMetazoa" id="XP_050512863.1"/>
    </source>
</evidence>
<reference evidence="3" key="1">
    <citation type="submission" date="2025-05" db="UniProtKB">
        <authorList>
            <consortium name="EnsemblMetazoa"/>
        </authorList>
    </citation>
    <scope>IDENTIFICATION</scope>
</reference>
<proteinExistence type="predicted"/>
<organism evidence="3 4">
    <name type="scientific">Diabrotica virgifera virgifera</name>
    <name type="common">western corn rootworm</name>
    <dbReference type="NCBI Taxonomy" id="50390"/>
    <lineage>
        <taxon>Eukaryota</taxon>
        <taxon>Metazoa</taxon>
        <taxon>Ecdysozoa</taxon>
        <taxon>Arthropoda</taxon>
        <taxon>Hexapoda</taxon>
        <taxon>Insecta</taxon>
        <taxon>Pterygota</taxon>
        <taxon>Neoptera</taxon>
        <taxon>Endopterygota</taxon>
        <taxon>Coleoptera</taxon>
        <taxon>Polyphaga</taxon>
        <taxon>Cucujiformia</taxon>
        <taxon>Chrysomeloidea</taxon>
        <taxon>Chrysomelidae</taxon>
        <taxon>Galerucinae</taxon>
        <taxon>Diabroticina</taxon>
        <taxon>Diabroticites</taxon>
        <taxon>Diabrotica</taxon>
    </lineage>
</organism>
<dbReference type="InterPro" id="IPR008906">
    <property type="entry name" value="HATC_C_dom"/>
</dbReference>
<accession>A0ABM5KRQ0</accession>
<feature type="domain" description="HAT C-terminal dimerisation" evidence="2">
    <location>
        <begin position="651"/>
        <end position="689"/>
    </location>
</feature>
<dbReference type="SUPFAM" id="SSF53098">
    <property type="entry name" value="Ribonuclease H-like"/>
    <property type="match status" value="1"/>
</dbReference>
<dbReference type="EnsemblMetazoa" id="XM_050656906.1">
    <property type="protein sequence ID" value="XP_050512863.1"/>
    <property type="gene ID" value="LOC126888558"/>
</dbReference>
<dbReference type="PANTHER" id="PTHR46880">
    <property type="entry name" value="RAS-ASSOCIATING DOMAIN-CONTAINING PROTEIN"/>
    <property type="match status" value="1"/>
</dbReference>
<feature type="region of interest" description="Disordered" evidence="1">
    <location>
        <begin position="51"/>
        <end position="70"/>
    </location>
</feature>
<dbReference type="Proteomes" id="UP001652700">
    <property type="component" value="Unplaced"/>
</dbReference>
<name>A0ABM5KRQ0_DIAVI</name>
<evidence type="ECO:0000313" key="4">
    <source>
        <dbReference type="Proteomes" id="UP001652700"/>
    </source>
</evidence>
<protein>
    <recommendedName>
        <fullName evidence="2">HAT C-terminal dimerisation domain-containing protein</fullName>
    </recommendedName>
</protein>
<dbReference type="InterPro" id="IPR012337">
    <property type="entry name" value="RNaseH-like_sf"/>
</dbReference>
<keyword evidence="4" id="KW-1185">Reference proteome</keyword>
<evidence type="ECO:0000259" key="2">
    <source>
        <dbReference type="Pfam" id="PF05699"/>
    </source>
</evidence>
<dbReference type="PANTHER" id="PTHR46880:SF8">
    <property type="entry name" value="E3 SUMO-PROTEIN LIGASE KIAA1586"/>
    <property type="match status" value="1"/>
</dbReference>
<dbReference type="Pfam" id="PF05699">
    <property type="entry name" value="Dimer_Tnp_hAT"/>
    <property type="match status" value="1"/>
</dbReference>
<evidence type="ECO:0000256" key="1">
    <source>
        <dbReference type="SAM" id="MobiDB-lite"/>
    </source>
</evidence>
<dbReference type="RefSeq" id="XP_050512863.1">
    <property type="nucleotide sequence ID" value="XM_050656906.1"/>
</dbReference>
<sequence>MDNSKPKQKTLTSFFSASVKRELNTLGLPKGTKQDKSNVVSVDELAIGNSLNKNEQISEPSTSTNKEKETKWPDVWTEEMWTRKKETYPWIDCKEGKLGCKVCFEVTTMGAFKKEHVSLSHEWRTFQVSCYGSNRTNQLKSLRKKIIEHKQSKAHSTAQAIVESSHKNPITQLVDSANTAHMESTKAIFRSAYYIAKNDRPYNDHFGLLELQKLNGVDIGVGLHSRYSAVEIIDHISKEMKLRILNKVKEVSGKISIIIDESTSISSKSVLIIYLKCEISKEKSPNILFLDLVELPDQRAESVFNSTLKCLEQYGFDNGYLKQNLVSFTSDGASVMLGKHSGVAKRFSTLYPDIIVWHCLNHRLELAIGDAVSEVAGVNHFQIFMDKLYSLYSASPKNKRELKDCAQELDIQMNKIGRVLSTRWVASSFRTVSAVWFGFQAVANHFSKAINDPDRTSTEKSKYSGLLNRLTSQSFLLNLAFMFDILAELALLSESLENRNTSIVYADKLINRSVRYLEHLKEKPGTKVLEAQIAIKEGNFASVVLKTNPKIVSFNGQQLISSVINNLKQRMFVTTFDGEAQYEDLINSFKVLEPEYWPTCIPPSFGQTQVEQLCKRFKLNVNKAVSAYRDYLDNSRQVPDGLQELLNCTKIIPCSSADCERGFSCMNNMVTPSRNALTVAHVSSLMFIKIQGPPLQEWQPETYVTKWLRSHRSADDSRTRVAENPKRTQRRMHFGTYFEYVCYN</sequence>